<name>A0A9D1GPV5_9MOLU</name>
<dbReference type="Gene3D" id="3.60.21.10">
    <property type="match status" value="1"/>
</dbReference>
<reference evidence="3" key="2">
    <citation type="journal article" date="2021" name="PeerJ">
        <title>Extensive microbial diversity within the chicken gut microbiome revealed by metagenomics and culture.</title>
        <authorList>
            <person name="Gilroy R."/>
            <person name="Ravi A."/>
            <person name="Getino M."/>
            <person name="Pursley I."/>
            <person name="Horton D.L."/>
            <person name="Alikhan N.F."/>
            <person name="Baker D."/>
            <person name="Gharbi K."/>
            <person name="Hall N."/>
            <person name="Watson M."/>
            <person name="Adriaenssens E.M."/>
            <person name="Foster-Nyarko E."/>
            <person name="Jarju S."/>
            <person name="Secka A."/>
            <person name="Antonio M."/>
            <person name="Oren A."/>
            <person name="Chaudhuri R.R."/>
            <person name="La Ragione R."/>
            <person name="Hildebrand F."/>
            <person name="Pallen M.J."/>
        </authorList>
    </citation>
    <scope>NUCLEOTIDE SEQUENCE</scope>
    <source>
        <strain evidence="3">ChiW17-6978</strain>
    </source>
</reference>
<feature type="binding site" evidence="2">
    <location>
        <position position="147"/>
    </location>
    <ligand>
        <name>Fe cation</name>
        <dbReference type="ChEBI" id="CHEBI:24875"/>
        <label>2</label>
    </ligand>
</feature>
<gene>
    <name evidence="3" type="ORF">IAD46_00545</name>
</gene>
<feature type="binding site" evidence="2">
    <location>
        <position position="39"/>
    </location>
    <ligand>
        <name>Fe cation</name>
        <dbReference type="ChEBI" id="CHEBI:24875"/>
        <label>1</label>
    </ligand>
</feature>
<dbReference type="GO" id="GO:0046872">
    <property type="term" value="F:metal ion binding"/>
    <property type="evidence" value="ECO:0007669"/>
    <property type="project" value="UniProtKB-KW"/>
</dbReference>
<dbReference type="InterPro" id="IPR005235">
    <property type="entry name" value="YmdB-like"/>
</dbReference>
<evidence type="ECO:0000256" key="1">
    <source>
        <dbReference type="PIRSR" id="PIRSR004789-50"/>
    </source>
</evidence>
<dbReference type="SUPFAM" id="SSF56300">
    <property type="entry name" value="Metallo-dependent phosphatases"/>
    <property type="match status" value="1"/>
</dbReference>
<protein>
    <submittedName>
        <fullName evidence="3">YmdB family metallophosphoesterase</fullName>
    </submittedName>
</protein>
<evidence type="ECO:0000313" key="4">
    <source>
        <dbReference type="Proteomes" id="UP000886758"/>
    </source>
</evidence>
<dbReference type="AlphaFoldDB" id="A0A9D1GPV5"/>
<dbReference type="PANTHER" id="PTHR36303">
    <property type="entry name" value="2',3'-CYCLIC-NUCLEOTIDE 2'-PHOSPHODIESTERASE"/>
    <property type="match status" value="1"/>
</dbReference>
<dbReference type="PANTHER" id="PTHR36303:SF1">
    <property type="entry name" value="2',3'-CYCLIC-NUCLEOTIDE 2'-PHOSPHODIESTERASE"/>
    <property type="match status" value="1"/>
</dbReference>
<dbReference type="GO" id="GO:0004113">
    <property type="term" value="F:2',3'-cyclic-nucleotide 3'-phosphodiesterase activity"/>
    <property type="evidence" value="ECO:0007669"/>
    <property type="project" value="TreeGrafter"/>
</dbReference>
<reference evidence="3" key="1">
    <citation type="submission" date="2020-10" db="EMBL/GenBank/DDBJ databases">
        <authorList>
            <person name="Gilroy R."/>
        </authorList>
    </citation>
    <scope>NUCLEOTIDE SEQUENCE</scope>
    <source>
        <strain evidence="3">ChiW17-6978</strain>
    </source>
</reference>
<dbReference type="PIRSF" id="PIRSF004789">
    <property type="entry name" value="DR1281"/>
    <property type="match status" value="1"/>
</dbReference>
<sequence>MRILYLGDLVGEKTIDVLQMYLEPLKKEYGIQLVLCNAENLTKGKGLSLKHYKALKTLGIGGISMGNHTFSKSEIKDYINEATICRPANWNTPYGKEVLYIRYNDQTLAVVNLLGRVFFNQPLNCPFQTMETLLKSIQADKIIVDFHAEATSEKKAFFYAFAGSVDAVVGSHTHVQTADEQVYRNTCFITDMGMCGPYESVLGDEKDQVISRFRSGMFEPLSVANTKEYQINGVILDLGKENKITRIFKKVSLLGA</sequence>
<dbReference type="Pfam" id="PF13277">
    <property type="entry name" value="YmdB"/>
    <property type="match status" value="1"/>
</dbReference>
<feature type="active site" description="Proton donor" evidence="1">
    <location>
        <position position="68"/>
    </location>
</feature>
<accession>A0A9D1GPV5</accession>
<comment type="caution">
    <text evidence="3">The sequence shown here is derived from an EMBL/GenBank/DDBJ whole genome shotgun (WGS) entry which is preliminary data.</text>
</comment>
<evidence type="ECO:0000313" key="3">
    <source>
        <dbReference type="EMBL" id="HIT49492.1"/>
    </source>
</evidence>
<feature type="binding site" evidence="2">
    <location>
        <position position="174"/>
    </location>
    <ligand>
        <name>Fe cation</name>
        <dbReference type="ChEBI" id="CHEBI:24875"/>
        <label>1</label>
    </ligand>
</feature>
<feature type="binding site" evidence="2">
    <location>
        <position position="8"/>
    </location>
    <ligand>
        <name>Fe cation</name>
        <dbReference type="ChEBI" id="CHEBI:24875"/>
        <label>1</label>
    </ligand>
</feature>
<evidence type="ECO:0000256" key="2">
    <source>
        <dbReference type="PIRSR" id="PIRSR004789-51"/>
    </source>
</evidence>
<dbReference type="EMBL" id="DVLF01000020">
    <property type="protein sequence ID" value="HIT49492.1"/>
    <property type="molecule type" value="Genomic_DNA"/>
</dbReference>
<feature type="binding site" evidence="2">
    <location>
        <position position="172"/>
    </location>
    <ligand>
        <name>Fe cation</name>
        <dbReference type="ChEBI" id="CHEBI:24875"/>
        <label>2</label>
    </ligand>
</feature>
<dbReference type="Proteomes" id="UP000886758">
    <property type="component" value="Unassembled WGS sequence"/>
</dbReference>
<dbReference type="InterPro" id="IPR029052">
    <property type="entry name" value="Metallo-depent_PP-like"/>
</dbReference>
<keyword evidence="2" id="KW-0479">Metal-binding</keyword>
<feature type="binding site" evidence="2">
    <location>
        <position position="40"/>
    </location>
    <ligand>
        <name>Fe cation</name>
        <dbReference type="ChEBI" id="CHEBI:24875"/>
        <label>1</label>
    </ligand>
</feature>
<feature type="binding site" evidence="2">
    <location>
        <position position="67"/>
    </location>
    <ligand>
        <name>Fe cation</name>
        <dbReference type="ChEBI" id="CHEBI:24875"/>
        <label>2</label>
    </ligand>
</feature>
<proteinExistence type="predicted"/>
<organism evidence="3 4">
    <name type="scientific">Candidatus Pelethenecus faecipullorum</name>
    <dbReference type="NCBI Taxonomy" id="2840900"/>
    <lineage>
        <taxon>Bacteria</taxon>
        <taxon>Bacillati</taxon>
        <taxon>Mycoplasmatota</taxon>
        <taxon>Mollicutes</taxon>
        <taxon>Candidatus Pelethenecus</taxon>
    </lineage>
</organism>
<feature type="binding site" evidence="2">
    <location>
        <position position="39"/>
    </location>
    <ligand>
        <name>Fe cation</name>
        <dbReference type="ChEBI" id="CHEBI:24875"/>
        <label>2</label>
    </ligand>
</feature>